<feature type="compositionally biased region" description="Polar residues" evidence="1">
    <location>
        <begin position="480"/>
        <end position="499"/>
    </location>
</feature>
<protein>
    <submittedName>
        <fullName evidence="2">Uncharacterized protein</fullName>
    </submittedName>
</protein>
<feature type="region of interest" description="Disordered" evidence="1">
    <location>
        <begin position="264"/>
        <end position="285"/>
    </location>
</feature>
<comment type="caution">
    <text evidence="2">The sequence shown here is derived from an EMBL/GenBank/DDBJ whole genome shotgun (WGS) entry which is preliminary data.</text>
</comment>
<evidence type="ECO:0000313" key="3">
    <source>
        <dbReference type="Proteomes" id="UP001310594"/>
    </source>
</evidence>
<sequence length="636" mass="67192">MPRMTRAKAAEVADKLHVDEDAVLELPSDVADATMLKTPEAVDRTPLIEIAPNSGGTMDDSVNMELKKSTRARKGGKTAKGRKADSTAHTEEETVESIATPDGHGMDAMSGAEEMSFEQDASVVVSEAASEMAEPETLTAFNAPPSPLPTAMPNIIASLRKETPDKRSTSNKENVEPIELPMPSILTPRQTLPYDALEQAVVEASTPPASSSRRPSAVEIETEEPMPTPTEPHPEVITAAPASADPITDLDALDEALEKVTLEVPNVHSTSEKPTAKKAKPVPIVRTTKASLARLSLAQAEKEARTSTLGRSSSVRQSTVIKRSTASERLVASISSARKPLHEPRQAPAPRVVSAARPTPRATARKTSTTKPTSPREKREVVIPHSKPRPVSLSFPTPPPPPKSKKAPTVSTFQLPGEAVAARLKAARDERAPKIEEAETVKKPAFKARPVPASLTRAPSIKPTVSSRARESILAPGATPATSTAHKRAQSTITSSTGPRASLRGGPLADLSIARQRPRPSTAMAGTGAPRASVGISGLRNGDMAPPSAPARGGRVASAGTSKGKEVFQRAAANKAAEEKERKLKEEAAKQARKEASERGRVLSREWAERQKAKKAAAAAKPARESMAANGEGVVA</sequence>
<feature type="region of interest" description="Disordered" evidence="1">
    <location>
        <begin position="301"/>
        <end position="415"/>
    </location>
</feature>
<feature type="region of interest" description="Disordered" evidence="1">
    <location>
        <begin position="202"/>
        <end position="236"/>
    </location>
</feature>
<reference evidence="2" key="1">
    <citation type="submission" date="2023-08" db="EMBL/GenBank/DDBJ databases">
        <title>Black Yeasts Isolated from many extreme environments.</title>
        <authorList>
            <person name="Coleine C."/>
            <person name="Stajich J.E."/>
            <person name="Selbmann L."/>
        </authorList>
    </citation>
    <scope>NUCLEOTIDE SEQUENCE</scope>
    <source>
        <strain evidence="2">CCFEE 5810</strain>
    </source>
</reference>
<gene>
    <name evidence="2" type="ORF">LTR97_007453</name>
</gene>
<feature type="compositionally biased region" description="Low complexity" evidence="1">
    <location>
        <begin position="346"/>
        <end position="373"/>
    </location>
</feature>
<feature type="compositionally biased region" description="Basic and acidic residues" evidence="1">
    <location>
        <begin position="82"/>
        <end position="92"/>
    </location>
</feature>
<feature type="compositionally biased region" description="Low complexity" evidence="1">
    <location>
        <begin position="616"/>
        <end position="629"/>
    </location>
</feature>
<dbReference type="Proteomes" id="UP001310594">
    <property type="component" value="Unassembled WGS sequence"/>
</dbReference>
<feature type="compositionally biased region" description="Basic and acidic residues" evidence="1">
    <location>
        <begin position="576"/>
        <end position="611"/>
    </location>
</feature>
<feature type="compositionally biased region" description="Basic and acidic residues" evidence="1">
    <location>
        <begin position="160"/>
        <end position="175"/>
    </location>
</feature>
<evidence type="ECO:0000256" key="1">
    <source>
        <dbReference type="SAM" id="MobiDB-lite"/>
    </source>
</evidence>
<feature type="region of interest" description="Disordered" evidence="1">
    <location>
        <begin position="68"/>
        <end position="109"/>
    </location>
</feature>
<feature type="region of interest" description="Disordered" evidence="1">
    <location>
        <begin position="450"/>
        <end position="636"/>
    </location>
</feature>
<accession>A0AAN7VPP7</accession>
<name>A0AAN7VPP7_9PEZI</name>
<feature type="compositionally biased region" description="Polar residues" evidence="1">
    <location>
        <begin position="306"/>
        <end position="324"/>
    </location>
</feature>
<proteinExistence type="predicted"/>
<dbReference type="AlphaFoldDB" id="A0AAN7VPP7"/>
<dbReference type="EMBL" id="JAVRQU010000011">
    <property type="protein sequence ID" value="KAK5697316.1"/>
    <property type="molecule type" value="Genomic_DNA"/>
</dbReference>
<feature type="region of interest" description="Disordered" evidence="1">
    <location>
        <begin position="160"/>
        <end position="186"/>
    </location>
</feature>
<feature type="compositionally biased region" description="Basic residues" evidence="1">
    <location>
        <begin position="69"/>
        <end position="81"/>
    </location>
</feature>
<feature type="compositionally biased region" description="Low complexity" evidence="1">
    <location>
        <begin position="204"/>
        <end position="217"/>
    </location>
</feature>
<organism evidence="2 3">
    <name type="scientific">Elasticomyces elasticus</name>
    <dbReference type="NCBI Taxonomy" id="574655"/>
    <lineage>
        <taxon>Eukaryota</taxon>
        <taxon>Fungi</taxon>
        <taxon>Dikarya</taxon>
        <taxon>Ascomycota</taxon>
        <taxon>Pezizomycotina</taxon>
        <taxon>Dothideomycetes</taxon>
        <taxon>Dothideomycetidae</taxon>
        <taxon>Mycosphaerellales</taxon>
        <taxon>Teratosphaeriaceae</taxon>
        <taxon>Elasticomyces</taxon>
    </lineage>
</organism>
<evidence type="ECO:0000313" key="2">
    <source>
        <dbReference type="EMBL" id="KAK5697316.1"/>
    </source>
</evidence>